<comment type="caution">
    <text evidence="1">The sequence shown here is derived from an EMBL/GenBank/DDBJ whole genome shotgun (WGS) entry which is preliminary data.</text>
</comment>
<dbReference type="AlphaFoldDB" id="A0A7J9D1P2"/>
<sequence length="107" mass="11561">MYLLNVGLALEYQELSVPCKLVLNIVGIKKTEALAVLKSVVCVFGFDSSFKFNLLKVVSALPISKECLGGILPGLLNINSTVPSWCWEISLSEVFLIEVGATRSIAS</sequence>
<dbReference type="OrthoDB" id="996155at2759"/>
<proteinExistence type="predicted"/>
<dbReference type="Proteomes" id="UP000593579">
    <property type="component" value="Unassembled WGS sequence"/>
</dbReference>
<dbReference type="EMBL" id="JABEZY010262191">
    <property type="protein sequence ID" value="MBA0754518.1"/>
    <property type="molecule type" value="Genomic_DNA"/>
</dbReference>
<keyword evidence="2" id="KW-1185">Reference proteome</keyword>
<evidence type="ECO:0000313" key="2">
    <source>
        <dbReference type="Proteomes" id="UP000593579"/>
    </source>
</evidence>
<reference evidence="1 2" key="1">
    <citation type="journal article" date="2019" name="Genome Biol. Evol.">
        <title>Insights into the evolution of the New World diploid cottons (Gossypium, subgenus Houzingenia) based on genome sequencing.</title>
        <authorList>
            <person name="Grover C.E."/>
            <person name="Arick M.A. 2nd"/>
            <person name="Thrash A."/>
            <person name="Conover J.L."/>
            <person name="Sanders W.S."/>
            <person name="Peterson D.G."/>
            <person name="Frelichowski J.E."/>
            <person name="Scheffler J.A."/>
            <person name="Scheffler B.E."/>
            <person name="Wendel J.F."/>
        </authorList>
    </citation>
    <scope>NUCLEOTIDE SEQUENCE [LARGE SCALE GENOMIC DNA]</scope>
    <source>
        <strain evidence="1">5</strain>
        <tissue evidence="1">Leaf</tissue>
    </source>
</reference>
<gene>
    <name evidence="1" type="ORF">Gogos_020102</name>
</gene>
<name>A0A7J9D1P2_GOSGO</name>
<organism evidence="1 2">
    <name type="scientific">Gossypium gossypioides</name>
    <name type="common">Mexican cotton</name>
    <name type="synonym">Selera gossypioides</name>
    <dbReference type="NCBI Taxonomy" id="34282"/>
    <lineage>
        <taxon>Eukaryota</taxon>
        <taxon>Viridiplantae</taxon>
        <taxon>Streptophyta</taxon>
        <taxon>Embryophyta</taxon>
        <taxon>Tracheophyta</taxon>
        <taxon>Spermatophyta</taxon>
        <taxon>Magnoliopsida</taxon>
        <taxon>eudicotyledons</taxon>
        <taxon>Gunneridae</taxon>
        <taxon>Pentapetalae</taxon>
        <taxon>rosids</taxon>
        <taxon>malvids</taxon>
        <taxon>Malvales</taxon>
        <taxon>Malvaceae</taxon>
        <taxon>Malvoideae</taxon>
        <taxon>Gossypium</taxon>
    </lineage>
</organism>
<protein>
    <submittedName>
        <fullName evidence="1">Uncharacterized protein</fullName>
    </submittedName>
</protein>
<accession>A0A7J9D1P2</accession>
<evidence type="ECO:0000313" key="1">
    <source>
        <dbReference type="EMBL" id="MBA0754518.1"/>
    </source>
</evidence>